<dbReference type="Pfam" id="PF00128">
    <property type="entry name" value="Alpha-amylase"/>
    <property type="match status" value="1"/>
</dbReference>
<proteinExistence type="predicted"/>
<feature type="domain" description="Glycosyl hydrolase family 13 catalytic" evidence="3">
    <location>
        <begin position="144"/>
        <end position="474"/>
    </location>
</feature>
<name>A0A395W7Q8_9FIRM</name>
<evidence type="ECO:0000256" key="1">
    <source>
        <dbReference type="ARBA" id="ARBA00022801"/>
    </source>
</evidence>
<dbReference type="GeneID" id="66579407"/>
<evidence type="ECO:0000313" key="5">
    <source>
        <dbReference type="Proteomes" id="UP000265489"/>
    </source>
</evidence>
<protein>
    <submittedName>
        <fullName evidence="4">Glycoside hydrolase family 13 protein</fullName>
    </submittedName>
</protein>
<gene>
    <name evidence="4" type="ORF">DWW32_04965</name>
</gene>
<dbReference type="SUPFAM" id="SSF81296">
    <property type="entry name" value="E set domains"/>
    <property type="match status" value="1"/>
</dbReference>
<dbReference type="CDD" id="cd02857">
    <property type="entry name" value="E_set_CDase_PDE_N"/>
    <property type="match status" value="1"/>
</dbReference>
<dbReference type="EMBL" id="QRYQ01000006">
    <property type="protein sequence ID" value="RGU92332.1"/>
    <property type="molecule type" value="Genomic_DNA"/>
</dbReference>
<dbReference type="InterPro" id="IPR004185">
    <property type="entry name" value="Glyco_hydro_13_lg-like_dom"/>
</dbReference>
<dbReference type="Gene3D" id="3.20.20.80">
    <property type="entry name" value="Glycosidases"/>
    <property type="match status" value="1"/>
</dbReference>
<dbReference type="GO" id="GO:0005975">
    <property type="term" value="P:carbohydrate metabolic process"/>
    <property type="evidence" value="ECO:0007669"/>
    <property type="project" value="InterPro"/>
</dbReference>
<dbReference type="Pfam" id="PF02903">
    <property type="entry name" value="Alpha-amylase_N"/>
    <property type="match status" value="1"/>
</dbReference>
<dbReference type="CDD" id="cd11338">
    <property type="entry name" value="AmyAc_CMD"/>
    <property type="match status" value="1"/>
</dbReference>
<evidence type="ECO:0000313" key="4">
    <source>
        <dbReference type="EMBL" id="RGU92332.1"/>
    </source>
</evidence>
<dbReference type="AlphaFoldDB" id="A0A395W7Q8"/>
<keyword evidence="2" id="KW-0326">Glycosidase</keyword>
<accession>A0A395W7Q8</accession>
<comment type="caution">
    <text evidence="4">The sequence shown here is derived from an EMBL/GenBank/DDBJ whole genome shotgun (WGS) entry which is preliminary data.</text>
</comment>
<evidence type="ECO:0000259" key="3">
    <source>
        <dbReference type="SMART" id="SM00642"/>
    </source>
</evidence>
<dbReference type="InterPro" id="IPR014756">
    <property type="entry name" value="Ig_E-set"/>
</dbReference>
<sequence length="555" mass="66104">MRTNEIVHINGRYKKIDCDLIDQCHVCIRIKTGKDIRRVEVVYNDPYIRYEGSNGLVWPNYVVDMECTGETFDSYYFSVVLSCESHRLKYYFKIYDDYECLQFSESGFTKNYRDDDLSMFFIPYITESNIFKEPKWVGNVVWYQIMPTRFNKNLRGVIDKLDYLKELGINGLYLNPIYYAHSYHKYDVIDYMKVDPELGTEKDFKELCDKAHDLGMKAMLDISFTHCSDENEMFKDAIEKRKQSEYWPMFKIEEDKQGHLRYEMFGMIRSMPKFETENFKTADYFINKVVKKWMELGVDAWRLDVANEISDGMLLRLNNYIHNYKEETYIVGEIWHNATEWISNNALDGVTNYAVSRAILAFVCDPNHDIWKYRSSIDELMHAYTLKQLKSSMPLLDSHDTPRIRNICQNDKDKVKLCLLLLLTFYGTPSIYYGTERYMEGSSDPDNRRPTNWQEPKESYEDIYYMTQLLIKLRKEHPVLANEGNIEWIHHNELLIMKRANENETLYIVVNTKEYTLNTMLPMQNEFINIINNDTIYTNIEIQRLGFMILKTIHE</sequence>
<keyword evidence="1 4" id="KW-0378">Hydrolase</keyword>
<reference evidence="4 5" key="1">
    <citation type="submission" date="2018-08" db="EMBL/GenBank/DDBJ databases">
        <title>A genome reference for cultivated species of the human gut microbiota.</title>
        <authorList>
            <person name="Zou Y."/>
            <person name="Xue W."/>
            <person name="Luo G."/>
        </authorList>
    </citation>
    <scope>NUCLEOTIDE SEQUENCE [LARGE SCALE GENOMIC DNA]</scope>
    <source>
        <strain evidence="4 5">AF15-20</strain>
    </source>
</reference>
<dbReference type="Gene3D" id="2.60.40.10">
    <property type="entry name" value="Immunoglobulins"/>
    <property type="match status" value="1"/>
</dbReference>
<organism evidence="4 5">
    <name type="scientific">Holdemanella biformis</name>
    <dbReference type="NCBI Taxonomy" id="1735"/>
    <lineage>
        <taxon>Bacteria</taxon>
        <taxon>Bacillati</taxon>
        <taxon>Bacillota</taxon>
        <taxon>Erysipelotrichia</taxon>
        <taxon>Erysipelotrichales</taxon>
        <taxon>Erysipelotrichaceae</taxon>
        <taxon>Holdemanella</taxon>
    </lineage>
</organism>
<dbReference type="InterPro" id="IPR017853">
    <property type="entry name" value="GH"/>
</dbReference>
<dbReference type="GO" id="GO:0004553">
    <property type="term" value="F:hydrolase activity, hydrolyzing O-glycosyl compounds"/>
    <property type="evidence" value="ECO:0007669"/>
    <property type="project" value="InterPro"/>
</dbReference>
<dbReference type="PANTHER" id="PTHR10357:SF210">
    <property type="entry name" value="MALTODEXTRIN GLUCOSIDASE"/>
    <property type="match status" value="1"/>
</dbReference>
<dbReference type="InterPro" id="IPR006047">
    <property type="entry name" value="GH13_cat_dom"/>
</dbReference>
<dbReference type="Proteomes" id="UP000265489">
    <property type="component" value="Unassembled WGS sequence"/>
</dbReference>
<evidence type="ECO:0000256" key="2">
    <source>
        <dbReference type="ARBA" id="ARBA00023295"/>
    </source>
</evidence>
<dbReference type="InterPro" id="IPR013783">
    <property type="entry name" value="Ig-like_fold"/>
</dbReference>
<dbReference type="PANTHER" id="PTHR10357">
    <property type="entry name" value="ALPHA-AMYLASE FAMILY MEMBER"/>
    <property type="match status" value="1"/>
</dbReference>
<dbReference type="SUPFAM" id="SSF51445">
    <property type="entry name" value="(Trans)glycosidases"/>
    <property type="match status" value="1"/>
</dbReference>
<dbReference type="SMART" id="SM00642">
    <property type="entry name" value="Aamy"/>
    <property type="match status" value="1"/>
</dbReference>
<dbReference type="RefSeq" id="WP_118324978.1">
    <property type="nucleotide sequence ID" value="NZ_QRYH01000007.1"/>
</dbReference>